<comment type="caution">
    <text evidence="2">The sequence shown here is derived from an EMBL/GenBank/DDBJ whole genome shotgun (WGS) entry which is preliminary data.</text>
</comment>
<dbReference type="EMBL" id="LXQA011143028">
    <property type="protein sequence ID" value="MCI86526.1"/>
    <property type="molecule type" value="Genomic_DNA"/>
</dbReference>
<dbReference type="AlphaFoldDB" id="A0A392VDS7"/>
<dbReference type="Proteomes" id="UP000265520">
    <property type="component" value="Unassembled WGS sequence"/>
</dbReference>
<keyword evidence="3" id="KW-1185">Reference proteome</keyword>
<accession>A0A392VDS7</accession>
<evidence type="ECO:0000256" key="1">
    <source>
        <dbReference type="SAM" id="MobiDB-lite"/>
    </source>
</evidence>
<protein>
    <submittedName>
        <fullName evidence="2">Uncharacterized protein</fullName>
    </submittedName>
</protein>
<feature type="region of interest" description="Disordered" evidence="1">
    <location>
        <begin position="1"/>
        <end position="40"/>
    </location>
</feature>
<name>A0A392VDS7_9FABA</name>
<reference evidence="2 3" key="1">
    <citation type="journal article" date="2018" name="Front. Plant Sci.">
        <title>Red Clover (Trifolium pratense) and Zigzag Clover (T. medium) - A Picture of Genomic Similarities and Differences.</title>
        <authorList>
            <person name="Dluhosova J."/>
            <person name="Istvanek J."/>
            <person name="Nedelnik J."/>
            <person name="Repkova J."/>
        </authorList>
    </citation>
    <scope>NUCLEOTIDE SEQUENCE [LARGE SCALE GENOMIC DNA]</scope>
    <source>
        <strain evidence="3">cv. 10/8</strain>
        <tissue evidence="2">Leaf</tissue>
    </source>
</reference>
<sequence length="71" mass="7469">GEKIQNGTGGNGRIGEGEKKERSGSQGEEDEGKSVGKEMALEVEREGVRVGEVVLQIREVKAKKGDEGEGG</sequence>
<evidence type="ECO:0000313" key="2">
    <source>
        <dbReference type="EMBL" id="MCI86526.1"/>
    </source>
</evidence>
<proteinExistence type="predicted"/>
<feature type="non-terminal residue" evidence="2">
    <location>
        <position position="71"/>
    </location>
</feature>
<evidence type="ECO:0000313" key="3">
    <source>
        <dbReference type="Proteomes" id="UP000265520"/>
    </source>
</evidence>
<organism evidence="2 3">
    <name type="scientific">Trifolium medium</name>
    <dbReference type="NCBI Taxonomy" id="97028"/>
    <lineage>
        <taxon>Eukaryota</taxon>
        <taxon>Viridiplantae</taxon>
        <taxon>Streptophyta</taxon>
        <taxon>Embryophyta</taxon>
        <taxon>Tracheophyta</taxon>
        <taxon>Spermatophyta</taxon>
        <taxon>Magnoliopsida</taxon>
        <taxon>eudicotyledons</taxon>
        <taxon>Gunneridae</taxon>
        <taxon>Pentapetalae</taxon>
        <taxon>rosids</taxon>
        <taxon>fabids</taxon>
        <taxon>Fabales</taxon>
        <taxon>Fabaceae</taxon>
        <taxon>Papilionoideae</taxon>
        <taxon>50 kb inversion clade</taxon>
        <taxon>NPAAA clade</taxon>
        <taxon>Hologalegina</taxon>
        <taxon>IRL clade</taxon>
        <taxon>Trifolieae</taxon>
        <taxon>Trifolium</taxon>
    </lineage>
</organism>
<feature type="non-terminal residue" evidence="2">
    <location>
        <position position="1"/>
    </location>
</feature>